<keyword evidence="4" id="KW-0732">Signal</keyword>
<dbReference type="EMBL" id="LR134492">
    <property type="protein sequence ID" value="VEI76982.1"/>
    <property type="molecule type" value="Genomic_DNA"/>
</dbReference>
<sequence length="229" mass="25205">MSDLIGSVQAAVYIEGTRIIFPANNREITVKTTNKGKTPALMQIWLDRGNSQSQPHNADAPFLVTPPIFRLDAGKGQSIRLAFTGEKLPQDRESLFWFNALEVPPLASSDKSYMQIAVRSRLKLFYRPEGLASDPISAVKKVTWKIHTAVPGKGYSLRGENPTPYYVTYSKLALSITGKVENLGTAMIAPFSSSEINLKTISTRTGEAELIYRAMGDYGVGVEQKTPVH</sequence>
<gene>
    <name evidence="9" type="primary">fimC_10</name>
    <name evidence="9" type="ORF">NCTC13193_05595</name>
</gene>
<dbReference type="FunFam" id="2.60.40.10:FF:000458">
    <property type="entry name" value="Molecular chaperone FimC"/>
    <property type="match status" value="1"/>
</dbReference>
<feature type="domain" description="Pili assembly chaperone C-terminal" evidence="8">
    <location>
        <begin position="160"/>
        <end position="220"/>
    </location>
</feature>
<reference evidence="9 10" key="1">
    <citation type="submission" date="2018-12" db="EMBL/GenBank/DDBJ databases">
        <authorList>
            <consortium name="Pathogen Informatics"/>
        </authorList>
    </citation>
    <scope>NUCLEOTIDE SEQUENCE [LARGE SCALE GENOMIC DNA]</scope>
    <source>
        <strain evidence="9 10">NCTC13193</strain>
    </source>
</reference>
<dbReference type="GO" id="GO:0030288">
    <property type="term" value="C:outer membrane-bounded periplasmic space"/>
    <property type="evidence" value="ECO:0007669"/>
    <property type="project" value="InterPro"/>
</dbReference>
<dbReference type="InterPro" id="IPR016148">
    <property type="entry name" value="Pili_assmbl_chaperone_C"/>
</dbReference>
<organism evidence="9 10">
    <name type="scientific">Serratia fonticola</name>
    <dbReference type="NCBI Taxonomy" id="47917"/>
    <lineage>
        <taxon>Bacteria</taxon>
        <taxon>Pseudomonadati</taxon>
        <taxon>Pseudomonadota</taxon>
        <taxon>Gammaproteobacteria</taxon>
        <taxon>Enterobacterales</taxon>
        <taxon>Yersiniaceae</taxon>
        <taxon>Serratia</taxon>
    </lineage>
</organism>
<evidence type="ECO:0000256" key="5">
    <source>
        <dbReference type="ARBA" id="ARBA00022764"/>
    </source>
</evidence>
<evidence type="ECO:0000259" key="7">
    <source>
        <dbReference type="Pfam" id="PF00345"/>
    </source>
</evidence>
<dbReference type="InterPro" id="IPR001829">
    <property type="entry name" value="Pili_assmbl_chaperone_bac"/>
</dbReference>
<name>A0A3S5F3H5_SERFO</name>
<dbReference type="Pfam" id="PF00345">
    <property type="entry name" value="PapD_N"/>
    <property type="match status" value="1"/>
</dbReference>
<evidence type="ECO:0000256" key="4">
    <source>
        <dbReference type="ARBA" id="ARBA00022729"/>
    </source>
</evidence>
<evidence type="ECO:0000256" key="3">
    <source>
        <dbReference type="ARBA" id="ARBA00022558"/>
    </source>
</evidence>
<evidence type="ECO:0000313" key="9">
    <source>
        <dbReference type="EMBL" id="VEI76982.1"/>
    </source>
</evidence>
<evidence type="ECO:0000259" key="8">
    <source>
        <dbReference type="Pfam" id="PF02753"/>
    </source>
</evidence>
<accession>A0A3S5F3H5</accession>
<feature type="domain" description="Pili assembly chaperone N-terminal" evidence="7">
    <location>
        <begin position="12"/>
        <end position="131"/>
    </location>
</feature>
<keyword evidence="6" id="KW-0143">Chaperone</keyword>
<keyword evidence="5" id="KW-0574">Periplasm</keyword>
<dbReference type="InterPro" id="IPR013783">
    <property type="entry name" value="Ig-like_fold"/>
</dbReference>
<dbReference type="Gene3D" id="2.60.40.10">
    <property type="entry name" value="Immunoglobulins"/>
    <property type="match status" value="2"/>
</dbReference>
<dbReference type="PANTHER" id="PTHR30251:SF2">
    <property type="entry name" value="FIMBRIAL CHAPERONE YADV-RELATED"/>
    <property type="match status" value="1"/>
</dbReference>
<protein>
    <submittedName>
        <fullName evidence="9">Chaperone protein fimC</fullName>
    </submittedName>
</protein>
<comment type="similarity">
    <text evidence="2">Belongs to the periplasmic pilus chaperone family.</text>
</comment>
<dbReference type="InterPro" id="IPR008962">
    <property type="entry name" value="PapD-like_sf"/>
</dbReference>
<evidence type="ECO:0000256" key="6">
    <source>
        <dbReference type="ARBA" id="ARBA00023186"/>
    </source>
</evidence>
<dbReference type="SUPFAM" id="SSF49354">
    <property type="entry name" value="PapD-like"/>
    <property type="match status" value="1"/>
</dbReference>
<proteinExistence type="inferred from homology"/>
<keyword evidence="3" id="KW-1029">Fimbrium biogenesis</keyword>
<dbReference type="GO" id="GO:0071555">
    <property type="term" value="P:cell wall organization"/>
    <property type="evidence" value="ECO:0007669"/>
    <property type="project" value="InterPro"/>
</dbReference>
<dbReference type="PRINTS" id="PR00969">
    <property type="entry name" value="CHAPERONPILI"/>
</dbReference>
<evidence type="ECO:0000256" key="1">
    <source>
        <dbReference type="ARBA" id="ARBA00004418"/>
    </source>
</evidence>
<comment type="subcellular location">
    <subcellularLocation>
        <location evidence="1">Periplasm</location>
    </subcellularLocation>
</comment>
<dbReference type="InterPro" id="IPR050643">
    <property type="entry name" value="Periplasmic_pilus_chap"/>
</dbReference>
<dbReference type="PANTHER" id="PTHR30251">
    <property type="entry name" value="PILUS ASSEMBLY CHAPERONE"/>
    <property type="match status" value="1"/>
</dbReference>
<evidence type="ECO:0000313" key="10">
    <source>
        <dbReference type="Proteomes" id="UP000270487"/>
    </source>
</evidence>
<dbReference type="Pfam" id="PF02753">
    <property type="entry name" value="PapD_C"/>
    <property type="match status" value="1"/>
</dbReference>
<dbReference type="InterPro" id="IPR016147">
    <property type="entry name" value="Pili_assmbl_chaperone_N"/>
</dbReference>
<dbReference type="SUPFAM" id="SSF49584">
    <property type="entry name" value="Periplasmic chaperone C-domain"/>
    <property type="match status" value="1"/>
</dbReference>
<dbReference type="Proteomes" id="UP000270487">
    <property type="component" value="Chromosome"/>
</dbReference>
<dbReference type="InterPro" id="IPR036316">
    <property type="entry name" value="Pili_assmbl_chap_C_dom_sf"/>
</dbReference>
<evidence type="ECO:0000256" key="2">
    <source>
        <dbReference type="ARBA" id="ARBA00007399"/>
    </source>
</evidence>
<dbReference type="AlphaFoldDB" id="A0A3S5F3H5"/>